<comment type="caution">
    <text evidence="2">The sequence shown here is derived from an EMBL/GenBank/DDBJ whole genome shotgun (WGS) entry which is preliminary data.</text>
</comment>
<keyword evidence="1" id="KW-0472">Membrane</keyword>
<name>A0ABW4MGP9_9SPHN</name>
<organism evidence="2 3">
    <name type="scientific">Sphingorhabdus buctiana</name>
    <dbReference type="NCBI Taxonomy" id="1508805"/>
    <lineage>
        <taxon>Bacteria</taxon>
        <taxon>Pseudomonadati</taxon>
        <taxon>Pseudomonadota</taxon>
        <taxon>Alphaproteobacteria</taxon>
        <taxon>Sphingomonadales</taxon>
        <taxon>Sphingomonadaceae</taxon>
        <taxon>Sphingorhabdus</taxon>
    </lineage>
</organism>
<feature type="transmembrane region" description="Helical" evidence="1">
    <location>
        <begin position="15"/>
        <end position="36"/>
    </location>
</feature>
<reference evidence="3" key="1">
    <citation type="journal article" date="2019" name="Int. J. Syst. Evol. Microbiol.">
        <title>The Global Catalogue of Microorganisms (GCM) 10K type strain sequencing project: providing services to taxonomists for standard genome sequencing and annotation.</title>
        <authorList>
            <consortium name="The Broad Institute Genomics Platform"/>
            <consortium name="The Broad Institute Genome Sequencing Center for Infectious Disease"/>
            <person name="Wu L."/>
            <person name="Ma J."/>
        </authorList>
    </citation>
    <scope>NUCLEOTIDE SEQUENCE [LARGE SCALE GENOMIC DNA]</scope>
    <source>
        <strain evidence="3">CGMCC 1.12449</strain>
    </source>
</reference>
<feature type="transmembrane region" description="Helical" evidence="1">
    <location>
        <begin position="105"/>
        <end position="123"/>
    </location>
</feature>
<keyword evidence="1" id="KW-0812">Transmembrane</keyword>
<sequence length="180" mass="19256">MENGRTALERPKRNLWRIIGWGTATALVFAPAVAMQFTSEVNWTPSDFGFAAMLFGALGLGIELAVRMTPDRFYRAGAFFALLSAFMVFWANGAVGMIGNEDNPINLLFIGVILIALVGAIMSRFGKDGMALAMFTAGTVQASIATIFGILGSDFRGGVFTLVLSSLWILSGALFKASRA</sequence>
<keyword evidence="1" id="KW-1133">Transmembrane helix</keyword>
<gene>
    <name evidence="2" type="ORF">ACFSAG_11850</name>
</gene>
<dbReference type="RefSeq" id="WP_381515013.1">
    <property type="nucleotide sequence ID" value="NZ_JBHUEL010000010.1"/>
</dbReference>
<dbReference type="Proteomes" id="UP001597215">
    <property type="component" value="Unassembled WGS sequence"/>
</dbReference>
<feature type="transmembrane region" description="Helical" evidence="1">
    <location>
        <begin position="78"/>
        <end position="99"/>
    </location>
</feature>
<feature type="transmembrane region" description="Helical" evidence="1">
    <location>
        <begin position="48"/>
        <end position="66"/>
    </location>
</feature>
<dbReference type="EMBL" id="JBHUEL010000010">
    <property type="protein sequence ID" value="MFD1767532.1"/>
    <property type="molecule type" value="Genomic_DNA"/>
</dbReference>
<evidence type="ECO:0000256" key="1">
    <source>
        <dbReference type="SAM" id="Phobius"/>
    </source>
</evidence>
<protein>
    <submittedName>
        <fullName evidence="2">Uncharacterized protein</fullName>
    </submittedName>
</protein>
<keyword evidence="3" id="KW-1185">Reference proteome</keyword>
<feature type="transmembrane region" description="Helical" evidence="1">
    <location>
        <begin position="157"/>
        <end position="175"/>
    </location>
</feature>
<evidence type="ECO:0000313" key="2">
    <source>
        <dbReference type="EMBL" id="MFD1767532.1"/>
    </source>
</evidence>
<accession>A0ABW4MGP9</accession>
<proteinExistence type="predicted"/>
<evidence type="ECO:0000313" key="3">
    <source>
        <dbReference type="Proteomes" id="UP001597215"/>
    </source>
</evidence>
<feature type="transmembrane region" description="Helical" evidence="1">
    <location>
        <begin position="130"/>
        <end position="151"/>
    </location>
</feature>